<keyword evidence="1" id="KW-1133">Transmembrane helix</keyword>
<accession>A0A6I4UMV6</accession>
<keyword evidence="1" id="KW-0812">Transmembrane</keyword>
<dbReference type="AlphaFoldDB" id="A0A6I4UMV6"/>
<organism evidence="2 3">
    <name type="scientific">Erythrobacter ramosus</name>
    <dbReference type="NCBI Taxonomy" id="35811"/>
    <lineage>
        <taxon>Bacteria</taxon>
        <taxon>Pseudomonadati</taxon>
        <taxon>Pseudomonadota</taxon>
        <taxon>Alphaproteobacteria</taxon>
        <taxon>Sphingomonadales</taxon>
        <taxon>Erythrobacteraceae</taxon>
        <taxon>Erythrobacter/Porphyrobacter group</taxon>
        <taxon>Erythrobacter</taxon>
    </lineage>
</organism>
<sequence length="145" mass="15519">MARNMLKWIIAYGVAAVSFLAFDIVWLRWAAGNLYRPVIGEIMAKDFNAGAAIAFYLIYIAGITWFAIRPGIESGTVQAAVLNGILLGALCYATFDLTSQAVMKVWATHISVLDILWGAFVTGAASGIATFVVLRFVPATAATPS</sequence>
<feature type="transmembrane region" description="Helical" evidence="1">
    <location>
        <begin position="75"/>
        <end position="95"/>
    </location>
</feature>
<gene>
    <name evidence="2" type="ORF">GRI59_09155</name>
</gene>
<keyword evidence="1" id="KW-0472">Membrane</keyword>
<feature type="transmembrane region" description="Helical" evidence="1">
    <location>
        <begin position="115"/>
        <end position="137"/>
    </location>
</feature>
<name>A0A6I4UMV6_9SPHN</name>
<dbReference type="EMBL" id="WTYB01000002">
    <property type="protein sequence ID" value="MXP38773.1"/>
    <property type="molecule type" value="Genomic_DNA"/>
</dbReference>
<evidence type="ECO:0000256" key="1">
    <source>
        <dbReference type="SAM" id="Phobius"/>
    </source>
</evidence>
<dbReference type="Pfam" id="PF09945">
    <property type="entry name" value="DUF2177"/>
    <property type="match status" value="1"/>
</dbReference>
<dbReference type="OrthoDB" id="166547at2"/>
<dbReference type="Proteomes" id="UP000430021">
    <property type="component" value="Unassembled WGS sequence"/>
</dbReference>
<dbReference type="InterPro" id="IPR018687">
    <property type="entry name" value="DUF2177_membr"/>
</dbReference>
<proteinExistence type="predicted"/>
<evidence type="ECO:0000313" key="2">
    <source>
        <dbReference type="EMBL" id="MXP38773.1"/>
    </source>
</evidence>
<comment type="caution">
    <text evidence="2">The sequence shown here is derived from an EMBL/GenBank/DDBJ whole genome shotgun (WGS) entry which is preliminary data.</text>
</comment>
<protein>
    <submittedName>
        <fullName evidence="2">DUF2177 family protein</fullName>
    </submittedName>
</protein>
<feature type="transmembrane region" description="Helical" evidence="1">
    <location>
        <begin position="49"/>
        <end position="68"/>
    </location>
</feature>
<reference evidence="2 3" key="1">
    <citation type="submission" date="2019-12" db="EMBL/GenBank/DDBJ databases">
        <title>Genomic-based taxomic classification of the family Erythrobacteraceae.</title>
        <authorList>
            <person name="Xu L."/>
        </authorList>
    </citation>
    <scope>NUCLEOTIDE SEQUENCE [LARGE SCALE GENOMIC DNA]</scope>
    <source>
        <strain evidence="2 3">JCM 10282</strain>
    </source>
</reference>
<evidence type="ECO:0000313" key="3">
    <source>
        <dbReference type="Proteomes" id="UP000430021"/>
    </source>
</evidence>
<feature type="transmembrane region" description="Helical" evidence="1">
    <location>
        <begin position="9"/>
        <end position="29"/>
    </location>
</feature>